<evidence type="ECO:0000313" key="4">
    <source>
        <dbReference type="Proteomes" id="UP000284531"/>
    </source>
</evidence>
<dbReference type="CDD" id="cd11350">
    <property type="entry name" value="AmyAc_4"/>
    <property type="match status" value="1"/>
</dbReference>
<name>A0A419X6X6_9BACT</name>
<dbReference type="InterPro" id="IPR013783">
    <property type="entry name" value="Ig-like_fold"/>
</dbReference>
<dbReference type="OrthoDB" id="9761875at2"/>
<protein>
    <submittedName>
        <fullName evidence="3">1,4-alpha-glucan branching enzyme</fullName>
    </submittedName>
</protein>
<reference evidence="3 4" key="1">
    <citation type="submission" date="2018-09" db="EMBL/GenBank/DDBJ databases">
        <title>Genomic Encyclopedia of Archaeal and Bacterial Type Strains, Phase II (KMG-II): from individual species to whole genera.</title>
        <authorList>
            <person name="Goeker M."/>
        </authorList>
    </citation>
    <scope>NUCLEOTIDE SEQUENCE [LARGE SCALE GENOMIC DNA]</scope>
    <source>
        <strain evidence="3 4">DSM 21950</strain>
    </source>
</reference>
<sequence length="3242" mass="344699">MRKTLLLFILLTGYLLNGMAQRVWVEPSNATINDEITIYFDKETSSFWTDGEARIYMHAGVNTNAGHWQNVNDAFSNLNDSQEMTAHEGTKVWKKTITPKEYFSLSEGTTVYSIDLKFRNQYGGGGNNETGNFEISLTEAHVNHSGKAITSFSINGDAAQISGDQIALQIDAGTDITSLSPVIVVSEHASVSPASGVAQDFSSPVQYTVTAEDGNQQVYTVTISQLSIAKDITRFTVDGIDATIGENIINLELPYNTSVDISQVTPTIEISPKASISPLSGVARDFTNPQTYTLTAENNSTKDYTVSITIADPPVVVTSPENPSADQQVSITFNAKGTALENASKVYLHYGVSTTSGEKEWIGNWGEDDNVGIMTQGSSANQWTFSFTPTSDFANLLPGEEVTGLEFLFRSADGTLKEDNSGSNYSLSLQAASIPDWIEISPALPKISDEITITFRPGIAPEKKLQAASSIYMHSWAVTSGPGKTTADYVGQAQWGDNTKGQLTEISSGVWQITLTPSTYFGISDQNENLFRIGLLFRNQDGSVVQKNEEDKDYYLETDPEFYISIVHPNDQEKTVETETSFEINFTTSESASVEVFADNQSIHTASSVTTNSVNHSFTTAGSHTILIRANNGSTVKEKTIAIEAYSSVTVEDLPSWVKTGQKGIIYHKDIEGLTDDDTKATLILHTPTSITYKDGYGNVYGSQSVPAKSVVHVLGDFNNWSASESSKMKKTTDGNYWWITLEGLTAGQEYVFQYLIDGYLKLADPYTEKVSDPDDQYISSSTYPGLISYPSGNASDRASVLQTGQSAYQWQVSNFTVPSHNDLNVYELHIRDFTTEGNYKAAAEKLDYLKDMGINCIHLMPVSEFEGNDSWGYNPNFYFAPDKAYGTKNDLKSFIDQAHEKGIAVINDMVLNHSFYSSPLAKMYWNSTDNRPAVHNPWYNENHNFQNPGAHWGADFNHTSEHTQNLVDSILNFWIDEYHFDGFRFDFTKGFSNTSYPEDSWGSTYDAQRIGILKRMVGSMRSKHPGTIAVFEHLADASEDSELANEGILMWGGKGISEKYEELAMGWSGNIDLSQAYYRNISYQYANLMSYMESHDEERLAFKAMKYGRDINAGSFDKYQEPTDDQLQIIVPRLKAAAAFNLLLPGARMVWQFGELGYDYSIDYNGRTGKKPVRWDYFENAHRKGLYEFYADLFHLRNTYNLYNNDQTQDFDISGAMKRITLNGKTKSDEGFQLIVIGNFGESDGNITPHFGSTGTWYNFEDGSNINVSSTSQQYYLKRGEYKILCSRQLSRANFHQPSIESVQAISVDENSSLTFLPEWFTVKDDDNDPAAVYTFTYLGGDNYTVSNSTLTPAPYFFGDLQVKAQVSDGKYTSEEFSFTLSVNPIQHPLTITAQDASMTYGDPLPDFTVTYEGFVHDHTSDDLEGTLSFNVEGDDIVPSGLSSTHYDITYVPGKLTVNKATPTVSTWPTASTITYGQTLSESILTGGTANVDGSFAFANPSATPDAGTQAVEIIFTPTDNSNYNTVSGNINITVDKADATVSAWPEAGTITYGQALSESILTGGTANVDGSFAFANPSATPNAGTQSVEVIFTPTDNSNYNTVSGNINITVDKADATVSAWPLASTIAYGQTLSESILTGGTANVDGSFAFANPSSTPDAGTQSVEVTFTPTDNSNYNTVSGNINITVDKADVTVSVWPTAGTITFGQVLSESTLSGGTASVDGSFAFANPSATPNAGTQSVEVTFTPTDNSNYNTVSGNINITVDKADATVSAWPLASTIAYGQTLSESILTGGTANVDGSFAFANPSSTPDAGTQSVEVTFTPTDNSNYNTVSGNINITVDKADVTVSAWPMAGTITYGQALSESILTGGTASVDGSFAFANPSATPNAGTQSVEIIFTPTDNSNHNTVSGNINITVDKADVTVSAWPAASTITYGQALSESTLTGGTANVDGSFAFANPSATPNAGTQSVEIIFTPTDASNYNMSGNINIIVDKADIIVSVWPTAGAITYGQALSESILTGGTASVDGSFAFANPSATPDAGTQSVEVIFTPTDNSNYNTVSGNINITVDKADVTVSAWPAASTITYGQALSESILTEGTASVDGSFAFANPSATLNAGTQSVEVTFTPTDNSNYNTVSGNINIIVDKADATVSVWPTASTITYGQTLSESILTGGTANVDGSFAFANPSATPNAGTQSVEIIFTPTDDSNYNTVSGNINITVDKADATVSTWPTASTITYGQTLSESIHKGGTANVDGSFAFANPSSTPDAGTQSVEVTFTPTDNSNYNTVSGNINIIVDKADATVSVWPTASTITYGQTLSESILTGGTANVDGSFAFANPSATPNAGTQSVEIIFTPTDNSNYNTVSGNINITVDKADATVSAWPEAGTITYGQALSESILTGGIANVDGSFAFANPSATPNAGTQSVEIIFTSTDNSNYNTVSGNINITVDKADATVNAWPAAGTITYGQALSESILTGGTANVDGSFAFANPSATPNAGTQSVEVTFTPTDNRNYNTVSGNINITVDKADATVSAWPTAGAITYGQALSESILTGGTASVDGSFAFANPSATPDAGTQSVEVIFTPTDNSNHNTVSGNINITVDKADVTVSAWPAASTITYGQALSESTLTGGTANVDGSFAFANPSATPNAGTQSVEVTFTPTDNRNYNTVSGNINITVDKADATVSAWPTAGAITCGQALNESILTGGTANVDGSFAFANPSATPDAGIQSVEVIFTPSDADNYNSVRGNISISVTKESTVVTNWPTASAISYGQSLSESTLSGGTANVEGNFTFTNPSATLNAGTQSVEIIFTPTDNSNHNTVSGNINITVDKANVTVSAWPMAGTITYGQALSESILTGGTANVDGSFAFANPSATPDAGIQSVEVIFTPSDADNYNSVRGNISISVTKESTVVTNWPTASAISYGQSLSESTLSGGTANVEGNFTFTNPSATPDAGTQSVEVIFTPSDTDNYNTVSETIGISVSKATPTVSVWPIADAITYGQTLSESTLSGGTANVDGSFAFANPSATPGAGAQSVEVIFTPNNSDNYNSVSKLISISIDKADQNIVWDQDLSSLMVDDQVQLTAIAETALPVSYSISDEDIALIEGDLLTILEAGELTITATQEGNQNYNPVEVSKIITIEVVTGIDDGINKSIELKAYPNPVQRKVTIDGLQRGDKIALYNQLGKMILIKDVQNNKEVFDLSDCKPGMYLFKVVGGKSIRILKI</sequence>
<dbReference type="Pfam" id="PF18962">
    <property type="entry name" value="Por_Secre_tail"/>
    <property type="match status" value="1"/>
</dbReference>
<dbReference type="Gene3D" id="3.20.20.80">
    <property type="entry name" value="Glycosidases"/>
    <property type="match status" value="1"/>
</dbReference>
<dbReference type="InterPro" id="IPR041286">
    <property type="entry name" value="MBG_2"/>
</dbReference>
<dbReference type="GO" id="GO:0005975">
    <property type="term" value="P:carbohydrate metabolic process"/>
    <property type="evidence" value="ECO:0007669"/>
    <property type="project" value="InterPro"/>
</dbReference>
<dbReference type="SUPFAM" id="SSF51445">
    <property type="entry name" value="(Trans)glycosidases"/>
    <property type="match status" value="1"/>
</dbReference>
<dbReference type="InterPro" id="IPR026444">
    <property type="entry name" value="Secre_tail"/>
</dbReference>
<organism evidence="3 4">
    <name type="scientific">Marinifilum flexuosum</name>
    <dbReference type="NCBI Taxonomy" id="1117708"/>
    <lineage>
        <taxon>Bacteria</taxon>
        <taxon>Pseudomonadati</taxon>
        <taxon>Bacteroidota</taxon>
        <taxon>Bacteroidia</taxon>
        <taxon>Marinilabiliales</taxon>
        <taxon>Marinifilaceae</taxon>
    </lineage>
</organism>
<comment type="similarity">
    <text evidence="1">Belongs to the glycosyl hydrolase 13 family.</text>
</comment>
<feature type="domain" description="Glycosyl hydrolase family 13 catalytic" evidence="2">
    <location>
        <begin position="828"/>
        <end position="1198"/>
    </location>
</feature>
<dbReference type="NCBIfam" id="TIGR04183">
    <property type="entry name" value="Por_Secre_tail"/>
    <property type="match status" value="1"/>
</dbReference>
<dbReference type="Gene3D" id="2.60.40.2340">
    <property type="match status" value="2"/>
</dbReference>
<dbReference type="SMART" id="SM00642">
    <property type="entry name" value="Aamy"/>
    <property type="match status" value="1"/>
</dbReference>
<gene>
    <name evidence="3" type="ORF">BXY64_0467</name>
</gene>
<keyword evidence="4" id="KW-1185">Reference proteome</keyword>
<dbReference type="InterPro" id="IPR032522">
    <property type="entry name" value="DUF4961"/>
</dbReference>
<dbReference type="PANTHER" id="PTHR43002">
    <property type="entry name" value="GLYCOGEN DEBRANCHING ENZYME"/>
    <property type="match status" value="1"/>
</dbReference>
<dbReference type="Gene3D" id="2.60.40.10">
    <property type="entry name" value="Immunoglobulins"/>
    <property type="match status" value="1"/>
</dbReference>
<dbReference type="Pfam" id="PF18676">
    <property type="entry name" value="MBG_2"/>
    <property type="match status" value="1"/>
</dbReference>
<dbReference type="EMBL" id="RAPQ01000008">
    <property type="protein sequence ID" value="RKE03462.1"/>
    <property type="molecule type" value="Genomic_DNA"/>
</dbReference>
<dbReference type="Pfam" id="PF00128">
    <property type="entry name" value="Alpha-amylase"/>
    <property type="match status" value="1"/>
</dbReference>
<dbReference type="InterPro" id="IPR017853">
    <property type="entry name" value="GH"/>
</dbReference>
<dbReference type="RefSeq" id="WP_120238352.1">
    <property type="nucleotide sequence ID" value="NZ_RAPQ01000008.1"/>
</dbReference>
<proteinExistence type="inferred from homology"/>
<evidence type="ECO:0000313" key="3">
    <source>
        <dbReference type="EMBL" id="RKE03462.1"/>
    </source>
</evidence>
<comment type="caution">
    <text evidence="3">The sequence shown here is derived from an EMBL/GenBank/DDBJ whole genome shotgun (WGS) entry which is preliminary data.</text>
</comment>
<dbReference type="SUPFAM" id="SSF81296">
    <property type="entry name" value="E set domains"/>
    <property type="match status" value="1"/>
</dbReference>
<dbReference type="Proteomes" id="UP000284531">
    <property type="component" value="Unassembled WGS sequence"/>
</dbReference>
<dbReference type="InterPro" id="IPR006047">
    <property type="entry name" value="GH13_cat_dom"/>
</dbReference>
<evidence type="ECO:0000259" key="2">
    <source>
        <dbReference type="SMART" id="SM00642"/>
    </source>
</evidence>
<dbReference type="InterPro" id="IPR014756">
    <property type="entry name" value="Ig_E-set"/>
</dbReference>
<accession>A0A419X6X6</accession>
<dbReference type="Pfam" id="PF16328">
    <property type="entry name" value="DUF4961"/>
    <property type="match status" value="2"/>
</dbReference>
<evidence type="ECO:0000256" key="1">
    <source>
        <dbReference type="ARBA" id="ARBA00008061"/>
    </source>
</evidence>